<sequence length="169" mass="19676">MYKNVIKVTSALLICLLLSWGGVVSAKSGAYDYSGNFSKQMAQNFLDRDYLIEQKAAYTTMDYAELEGKYVKLWDKELNAVYQKLLSKLDRQQKDMLVDAQVGWLQWHINETEFVRASLLNDRKLGTLGGIQELRAQKDRLRERTLELMEYYYHLGGTPEFEYQGQQQP</sequence>
<evidence type="ECO:0000313" key="3">
    <source>
        <dbReference type="EMBL" id="SMC99472.1"/>
    </source>
</evidence>
<feature type="signal peptide" evidence="1">
    <location>
        <begin position="1"/>
        <end position="26"/>
    </location>
</feature>
<proteinExistence type="predicted"/>
<dbReference type="STRING" id="112901.SAMN04488500_11760"/>
<gene>
    <name evidence="3" type="ORF">SAMN04488500_11760</name>
</gene>
<dbReference type="InterPro" id="IPR009739">
    <property type="entry name" value="LprI-like_N"/>
</dbReference>
<protein>
    <recommendedName>
        <fullName evidence="2">Lysozyme inhibitor LprI-like N-terminal domain-containing protein</fullName>
    </recommendedName>
</protein>
<evidence type="ECO:0000313" key="4">
    <source>
        <dbReference type="Proteomes" id="UP000192738"/>
    </source>
</evidence>
<feature type="chain" id="PRO_5012145045" description="Lysozyme inhibitor LprI-like N-terminal domain-containing protein" evidence="1">
    <location>
        <begin position="27"/>
        <end position="169"/>
    </location>
</feature>
<dbReference type="AlphaFoldDB" id="A0A1W2DR03"/>
<dbReference type="OrthoDB" id="2438161at2"/>
<dbReference type="EMBL" id="FWXI01000017">
    <property type="protein sequence ID" value="SMC99472.1"/>
    <property type="molecule type" value="Genomic_DNA"/>
</dbReference>
<dbReference type="Proteomes" id="UP000192738">
    <property type="component" value="Unassembled WGS sequence"/>
</dbReference>
<dbReference type="Gene3D" id="1.20.1270.180">
    <property type="match status" value="1"/>
</dbReference>
<keyword evidence="4" id="KW-1185">Reference proteome</keyword>
<dbReference type="Pfam" id="PF07007">
    <property type="entry name" value="LprI"/>
    <property type="match status" value="1"/>
</dbReference>
<accession>A0A1W2DR03</accession>
<dbReference type="RefSeq" id="WP_084577228.1">
    <property type="nucleotide sequence ID" value="NZ_CP155572.1"/>
</dbReference>
<name>A0A1W2DR03_9FIRM</name>
<organism evidence="3 4">
    <name type="scientific">Sporomusa malonica</name>
    <dbReference type="NCBI Taxonomy" id="112901"/>
    <lineage>
        <taxon>Bacteria</taxon>
        <taxon>Bacillati</taxon>
        <taxon>Bacillota</taxon>
        <taxon>Negativicutes</taxon>
        <taxon>Selenomonadales</taxon>
        <taxon>Sporomusaceae</taxon>
        <taxon>Sporomusa</taxon>
    </lineage>
</organism>
<keyword evidence="1" id="KW-0732">Signal</keyword>
<evidence type="ECO:0000259" key="2">
    <source>
        <dbReference type="Pfam" id="PF07007"/>
    </source>
</evidence>
<reference evidence="3 4" key="1">
    <citation type="submission" date="2017-04" db="EMBL/GenBank/DDBJ databases">
        <authorList>
            <person name="Afonso C.L."/>
            <person name="Miller P.J."/>
            <person name="Scott M.A."/>
            <person name="Spackman E."/>
            <person name="Goraichik I."/>
            <person name="Dimitrov K.M."/>
            <person name="Suarez D.L."/>
            <person name="Swayne D.E."/>
        </authorList>
    </citation>
    <scope>NUCLEOTIDE SEQUENCE [LARGE SCALE GENOMIC DNA]</scope>
    <source>
        <strain evidence="3 4">DSM 5090</strain>
    </source>
</reference>
<evidence type="ECO:0000256" key="1">
    <source>
        <dbReference type="SAM" id="SignalP"/>
    </source>
</evidence>
<feature type="domain" description="Lysozyme inhibitor LprI-like N-terminal" evidence="2">
    <location>
        <begin position="55"/>
        <end position="148"/>
    </location>
</feature>